<dbReference type="EMBL" id="KB202763">
    <property type="protein sequence ID" value="ESO88079.1"/>
    <property type="molecule type" value="Genomic_DNA"/>
</dbReference>
<dbReference type="GeneID" id="20243464"/>
<evidence type="ECO:0000313" key="1">
    <source>
        <dbReference type="EMBL" id="ESO88079.1"/>
    </source>
</evidence>
<dbReference type="Proteomes" id="UP000030746">
    <property type="component" value="Unassembled WGS sequence"/>
</dbReference>
<protein>
    <recommendedName>
        <fullName evidence="3">C2 domain-containing protein</fullName>
    </recommendedName>
</protein>
<dbReference type="KEGG" id="lgi:LOTGIDRAFT_175912"/>
<keyword evidence="2" id="KW-1185">Reference proteome</keyword>
<dbReference type="AlphaFoldDB" id="V4BHG9"/>
<accession>V4BHG9</accession>
<dbReference type="HOGENOM" id="CLU_832323_0_0_1"/>
<dbReference type="CTD" id="20243464"/>
<name>V4BHG9_LOTGI</name>
<sequence length="321" mass="36939">MDVFLNSGIASMMESLIDRFQDMKTTYNMMGNRARRHRAKSERKEQFRKRAATYEEYYFKNHSRRHNGGSESIVSRKKWARKSLGTVSENNNKALSDLITFRMRCTSSTFGQSTSTYASAYSQTKDWLSYNSNHDAQNCGQIVKTSSYGQMYLTRTTPPTSSYTNSGLDEVFSEEDDVFFDFNVATKDSISDHELDDNEIQITIFHEHKRNLLTVSIHRATPVLEDSGKLFAKVSIQPAQKQTQKGQRIDLQKVKRWEEDFVFKKLTIGQLESCSVIIKIYQKTGIFKSATEQYVAKVALKDVDIKGFETTKLMLQKPTSY</sequence>
<evidence type="ECO:0008006" key="3">
    <source>
        <dbReference type="Google" id="ProtNLM"/>
    </source>
</evidence>
<dbReference type="Gene3D" id="2.60.40.150">
    <property type="entry name" value="C2 domain"/>
    <property type="match status" value="1"/>
</dbReference>
<reference evidence="1 2" key="1">
    <citation type="journal article" date="2013" name="Nature">
        <title>Insights into bilaterian evolution from three spiralian genomes.</title>
        <authorList>
            <person name="Simakov O."/>
            <person name="Marletaz F."/>
            <person name="Cho S.J."/>
            <person name="Edsinger-Gonzales E."/>
            <person name="Havlak P."/>
            <person name="Hellsten U."/>
            <person name="Kuo D.H."/>
            <person name="Larsson T."/>
            <person name="Lv J."/>
            <person name="Arendt D."/>
            <person name="Savage R."/>
            <person name="Osoegawa K."/>
            <person name="de Jong P."/>
            <person name="Grimwood J."/>
            <person name="Chapman J.A."/>
            <person name="Shapiro H."/>
            <person name="Aerts A."/>
            <person name="Otillar R.P."/>
            <person name="Terry A.Y."/>
            <person name="Boore J.L."/>
            <person name="Grigoriev I.V."/>
            <person name="Lindberg D.R."/>
            <person name="Seaver E.C."/>
            <person name="Weisblat D.A."/>
            <person name="Putnam N.H."/>
            <person name="Rokhsar D.S."/>
        </authorList>
    </citation>
    <scope>NUCLEOTIDE SEQUENCE [LARGE SCALE GENOMIC DNA]</scope>
</reference>
<organism evidence="1 2">
    <name type="scientific">Lottia gigantea</name>
    <name type="common">Giant owl limpet</name>
    <dbReference type="NCBI Taxonomy" id="225164"/>
    <lineage>
        <taxon>Eukaryota</taxon>
        <taxon>Metazoa</taxon>
        <taxon>Spiralia</taxon>
        <taxon>Lophotrochozoa</taxon>
        <taxon>Mollusca</taxon>
        <taxon>Gastropoda</taxon>
        <taxon>Patellogastropoda</taxon>
        <taxon>Lottioidea</taxon>
        <taxon>Lottiidae</taxon>
        <taxon>Lottia</taxon>
    </lineage>
</organism>
<dbReference type="InterPro" id="IPR035892">
    <property type="entry name" value="C2_domain_sf"/>
</dbReference>
<evidence type="ECO:0000313" key="2">
    <source>
        <dbReference type="Proteomes" id="UP000030746"/>
    </source>
</evidence>
<proteinExistence type="predicted"/>
<gene>
    <name evidence="1" type="ORF">LOTGIDRAFT_175912</name>
</gene>
<dbReference type="RefSeq" id="XP_009061234.1">
    <property type="nucleotide sequence ID" value="XM_009062986.1"/>
</dbReference>